<evidence type="ECO:0000259" key="1">
    <source>
        <dbReference type="PROSITE" id="PS51043"/>
    </source>
</evidence>
<dbReference type="GO" id="GO:0046872">
    <property type="term" value="F:metal ion binding"/>
    <property type="evidence" value="ECO:0007669"/>
    <property type="project" value="InterPro"/>
</dbReference>
<dbReference type="PANTHER" id="PTHR23509:SF10">
    <property type="entry name" value="LD21067P"/>
    <property type="match status" value="1"/>
</dbReference>
<organism evidence="2 3">
    <name type="scientific">Clydaea vesicula</name>
    <dbReference type="NCBI Taxonomy" id="447962"/>
    <lineage>
        <taxon>Eukaryota</taxon>
        <taxon>Fungi</taxon>
        <taxon>Fungi incertae sedis</taxon>
        <taxon>Chytridiomycota</taxon>
        <taxon>Chytridiomycota incertae sedis</taxon>
        <taxon>Chytridiomycetes</taxon>
        <taxon>Lobulomycetales</taxon>
        <taxon>Lobulomycetaceae</taxon>
        <taxon>Clydaea</taxon>
    </lineage>
</organism>
<accession>A0AAD5U4L0</accession>
<dbReference type="Pfam" id="PF23463">
    <property type="entry name" value="WWE_2"/>
    <property type="match status" value="1"/>
</dbReference>
<reference evidence="2" key="1">
    <citation type="submission" date="2020-05" db="EMBL/GenBank/DDBJ databases">
        <title>Phylogenomic resolution of chytrid fungi.</title>
        <authorList>
            <person name="Stajich J.E."/>
            <person name="Amses K."/>
            <person name="Simmons R."/>
            <person name="Seto K."/>
            <person name="Myers J."/>
            <person name="Bonds A."/>
            <person name="Quandt C.A."/>
            <person name="Barry K."/>
            <person name="Liu P."/>
            <person name="Grigoriev I."/>
            <person name="Longcore J.E."/>
            <person name="James T.Y."/>
        </authorList>
    </citation>
    <scope>NUCLEOTIDE SEQUENCE</scope>
    <source>
        <strain evidence="2">JEL0476</strain>
    </source>
</reference>
<protein>
    <recommendedName>
        <fullName evidence="1">DDHD domain-containing protein</fullName>
    </recommendedName>
</protein>
<dbReference type="PANTHER" id="PTHR23509">
    <property type="entry name" value="PA-PL1 PHOSPHOLIPASE FAMILY"/>
    <property type="match status" value="1"/>
</dbReference>
<comment type="caution">
    <text evidence="2">The sequence shown here is derived from an EMBL/GenBank/DDBJ whole genome shotgun (WGS) entry which is preliminary data.</text>
</comment>
<dbReference type="PROSITE" id="PS51043">
    <property type="entry name" value="DDHD"/>
    <property type="match status" value="1"/>
</dbReference>
<feature type="domain" description="DDHD" evidence="1">
    <location>
        <begin position="491"/>
        <end position="683"/>
    </location>
</feature>
<dbReference type="InterPro" id="IPR004177">
    <property type="entry name" value="DDHD_dom"/>
</dbReference>
<dbReference type="Pfam" id="PF23465">
    <property type="entry name" value="DUF7131"/>
    <property type="match status" value="1"/>
</dbReference>
<name>A0AAD5U4L0_9FUNG</name>
<gene>
    <name evidence="2" type="ORF">HK099_008575</name>
</gene>
<dbReference type="InterPro" id="IPR055555">
    <property type="entry name" value="PA-PLA1_DUF7131"/>
</dbReference>
<dbReference type="GO" id="GO:0004620">
    <property type="term" value="F:phospholipase activity"/>
    <property type="evidence" value="ECO:0007669"/>
    <property type="project" value="TreeGrafter"/>
</dbReference>
<dbReference type="Proteomes" id="UP001211065">
    <property type="component" value="Unassembled WGS sequence"/>
</dbReference>
<dbReference type="EMBL" id="JADGJW010000096">
    <property type="protein sequence ID" value="KAJ3224331.1"/>
    <property type="molecule type" value="Genomic_DNA"/>
</dbReference>
<sequence length="685" mass="79148">MQDIKTKAVDEIENTEDLEAKKLENYNLTISDRCITEEPEVPETLWFYCEKPQGDTRNGFPLFLENPKNNSDNFTWCRFSKIDAKKLEDCFQTQNYEKKVLLKDDYLFEADLQLMRMTAVYWIGPYFEIRRSFWFYKPVSTFIPCCKELSEQLEQGFQKLKPWKLSFDEKNLNDDQIKFKLTDLYEKQYCVFESPAGAIIHSELIASKIGRVVIGALMSNENFGGTKTLRGWNQVLEVTGSKNVEFCNDEFDEEVTSFDREINHVIFCVHGIGQNLAKKMDSMDLPVSVDQFRLLFQKSSSIIKTDHPDLNIPELGGVQVLPIQWRQQLNVYERNFKNCEEDSDEENEFLSLEDVTLPGIPSIRSLCNDVMMDLLLYMTSHHKQHMVNHLTMEINRVHTLYMEKNKDFKGKFSIFAHSLGSLLVADILANQENEILDNTNGADNEAAMKDNEIYMVEKPDFNFSENLRAIGRGNAKFFKKFSDSDIKYQKLNFDVNMLFEVGSPLGLFYFLRGNRLKGKRDEHGEDKNPSVVNLKVKAVYNIFHPHDPIAYRLEPTVNKSKSKVLPQRIKHTKGGITSIAVGINDTQNKLFSTIETLKNFGIFNKYNDVEGEAGSCKESKSTNGFENWEREIAILNPNQLRLDFSLTENVTESMNPYLSALLAHNGYWIDQDVCCFILNELYTSL</sequence>
<proteinExistence type="predicted"/>
<dbReference type="SMART" id="SM01127">
    <property type="entry name" value="DDHD"/>
    <property type="match status" value="1"/>
</dbReference>
<dbReference type="InterPro" id="IPR057826">
    <property type="entry name" value="WWE_C20G8.02"/>
</dbReference>
<evidence type="ECO:0000313" key="3">
    <source>
        <dbReference type="Proteomes" id="UP001211065"/>
    </source>
</evidence>
<dbReference type="InterPro" id="IPR058055">
    <property type="entry name" value="PA-PLA1"/>
</dbReference>
<dbReference type="Pfam" id="PF02862">
    <property type="entry name" value="DDHD"/>
    <property type="match status" value="2"/>
</dbReference>
<dbReference type="AlphaFoldDB" id="A0AAD5U4L0"/>
<evidence type="ECO:0000313" key="2">
    <source>
        <dbReference type="EMBL" id="KAJ3224331.1"/>
    </source>
</evidence>
<dbReference type="GO" id="GO:0005737">
    <property type="term" value="C:cytoplasm"/>
    <property type="evidence" value="ECO:0007669"/>
    <property type="project" value="TreeGrafter"/>
</dbReference>
<keyword evidence="3" id="KW-1185">Reference proteome</keyword>